<keyword evidence="1" id="KW-0472">Membrane</keyword>
<comment type="caution">
    <text evidence="2">The sequence shown here is derived from an EMBL/GenBank/DDBJ whole genome shotgun (WGS) entry which is preliminary data.</text>
</comment>
<evidence type="ECO:0000313" key="3">
    <source>
        <dbReference type="Proteomes" id="UP000198506"/>
    </source>
</evidence>
<evidence type="ECO:0000256" key="1">
    <source>
        <dbReference type="SAM" id="Phobius"/>
    </source>
</evidence>
<name>A0AA94HME7_9MICO</name>
<keyword evidence="3" id="KW-1185">Reference proteome</keyword>
<accession>A0AA94HME7</accession>
<sequence length="86" mass="9275">MSNQNPSGKPTRRQKLKPFEYLVFAAGVGIFIGLIVLMTVREVVLALIFGGIGFIAALLLVATLMLTIKPKGRSSADLDKLDGFEP</sequence>
<dbReference type="EMBL" id="FOZN01000002">
    <property type="protein sequence ID" value="SFS10644.1"/>
    <property type="molecule type" value="Genomic_DNA"/>
</dbReference>
<keyword evidence="1" id="KW-0812">Transmembrane</keyword>
<reference evidence="2 3" key="1">
    <citation type="submission" date="2016-10" db="EMBL/GenBank/DDBJ databases">
        <authorList>
            <person name="Varghese N."/>
            <person name="Submissions S."/>
        </authorList>
    </citation>
    <scope>NUCLEOTIDE SEQUENCE [LARGE SCALE GENOMIC DNA]</scope>
    <source>
        <strain evidence="2 3">IAM 15147</strain>
    </source>
</reference>
<gene>
    <name evidence="2" type="ORF">SAMN04487783_1440</name>
</gene>
<dbReference type="RefSeq" id="WP_092917248.1">
    <property type="nucleotide sequence ID" value="NZ_FOZN01000002.1"/>
</dbReference>
<proteinExistence type="predicted"/>
<keyword evidence="1" id="KW-1133">Transmembrane helix</keyword>
<protein>
    <submittedName>
        <fullName evidence="2">Uncharacterized protein</fullName>
    </submittedName>
</protein>
<dbReference type="Proteomes" id="UP000198506">
    <property type="component" value="Unassembled WGS sequence"/>
</dbReference>
<feature type="transmembrane region" description="Helical" evidence="1">
    <location>
        <begin position="21"/>
        <end position="40"/>
    </location>
</feature>
<organism evidence="2 3">
    <name type="scientific">Agrococcus baldri</name>
    <dbReference type="NCBI Taxonomy" id="153730"/>
    <lineage>
        <taxon>Bacteria</taxon>
        <taxon>Bacillati</taxon>
        <taxon>Actinomycetota</taxon>
        <taxon>Actinomycetes</taxon>
        <taxon>Micrococcales</taxon>
        <taxon>Microbacteriaceae</taxon>
        <taxon>Agrococcus</taxon>
    </lineage>
</organism>
<feature type="transmembrane region" description="Helical" evidence="1">
    <location>
        <begin position="46"/>
        <end position="68"/>
    </location>
</feature>
<dbReference type="AlphaFoldDB" id="A0AA94HME7"/>
<evidence type="ECO:0000313" key="2">
    <source>
        <dbReference type="EMBL" id="SFS10644.1"/>
    </source>
</evidence>